<keyword evidence="3" id="KW-1185">Reference proteome</keyword>
<proteinExistence type="predicted"/>
<gene>
    <name evidence="2" type="ORF">LZ495_36105</name>
</gene>
<reference evidence="2" key="1">
    <citation type="submission" date="2022-01" db="EMBL/GenBank/DDBJ databases">
        <title>Genome-Based Taxonomic Classification of the Phylum Actinobacteria.</title>
        <authorList>
            <person name="Gao Y."/>
        </authorList>
    </citation>
    <scope>NUCLEOTIDE SEQUENCE</scope>
    <source>
        <strain evidence="2">KLBMP 8922</strain>
    </source>
</reference>
<feature type="region of interest" description="Disordered" evidence="1">
    <location>
        <begin position="60"/>
        <end position="82"/>
    </location>
</feature>
<accession>A0AA41Q6R3</accession>
<feature type="region of interest" description="Disordered" evidence="1">
    <location>
        <begin position="1"/>
        <end position="25"/>
    </location>
</feature>
<sequence>MEHTEAADDLTKAAKAYRRTERAHEEARQALKQAAVAALAAGVKQSEVVKTTGWTREYLRRLRKGEPSDGSAESAAPAKPKK</sequence>
<name>A0AA41Q6R3_9ACTN</name>
<dbReference type="RefSeq" id="WP_235057382.1">
    <property type="nucleotide sequence ID" value="NZ_JAKFHA010000036.1"/>
</dbReference>
<organism evidence="2 3">
    <name type="scientific">Yinghuangia soli</name>
    <dbReference type="NCBI Taxonomy" id="2908204"/>
    <lineage>
        <taxon>Bacteria</taxon>
        <taxon>Bacillati</taxon>
        <taxon>Actinomycetota</taxon>
        <taxon>Actinomycetes</taxon>
        <taxon>Kitasatosporales</taxon>
        <taxon>Streptomycetaceae</taxon>
        <taxon>Yinghuangia</taxon>
    </lineage>
</organism>
<dbReference type="AlphaFoldDB" id="A0AA41Q6R3"/>
<evidence type="ECO:0000256" key="1">
    <source>
        <dbReference type="SAM" id="MobiDB-lite"/>
    </source>
</evidence>
<comment type="caution">
    <text evidence="2">The sequence shown here is derived from an EMBL/GenBank/DDBJ whole genome shotgun (WGS) entry which is preliminary data.</text>
</comment>
<dbReference type="Proteomes" id="UP001165378">
    <property type="component" value="Unassembled WGS sequence"/>
</dbReference>
<evidence type="ECO:0000313" key="2">
    <source>
        <dbReference type="EMBL" id="MCF2532608.1"/>
    </source>
</evidence>
<protein>
    <submittedName>
        <fullName evidence="2">Uncharacterized protein</fullName>
    </submittedName>
</protein>
<evidence type="ECO:0000313" key="3">
    <source>
        <dbReference type="Proteomes" id="UP001165378"/>
    </source>
</evidence>
<dbReference type="EMBL" id="JAKFHA010000036">
    <property type="protein sequence ID" value="MCF2532608.1"/>
    <property type="molecule type" value="Genomic_DNA"/>
</dbReference>